<sequence>MGLFQSGRVAVHLSMSHSDQTRERSRDGMAGISDEVRQCGDTRHADDALDTYETISDSWITRSEQIDIEGLYQPVRDLLPPPPASVLDIGAGTGRDAAWFAAKGHPVTAAEPAARLRSAGEALHAGKAIEWSDAQLPDLGVLGAGNRYDCQVMIGVWQHLPEPQRPPAMKRLYELASEKGRVVMSLRHGPGAPGRPVFPIDAPATAELAKASGFSVLRSVLMPSMQEWNRKEGVEWTWLVLEALPR</sequence>
<organism evidence="1 2">
    <name type="scientific">Roseibium polysiphoniae</name>
    <dbReference type="NCBI Taxonomy" id="2571221"/>
    <lineage>
        <taxon>Bacteria</taxon>
        <taxon>Pseudomonadati</taxon>
        <taxon>Pseudomonadota</taxon>
        <taxon>Alphaproteobacteria</taxon>
        <taxon>Hyphomicrobiales</taxon>
        <taxon>Stappiaceae</taxon>
        <taxon>Roseibium</taxon>
    </lineage>
</organism>
<evidence type="ECO:0000313" key="1">
    <source>
        <dbReference type="EMBL" id="MBS8261870.1"/>
    </source>
</evidence>
<reference evidence="1" key="2">
    <citation type="journal article" date="2021" name="Microorganisms">
        <title>Bacterial Dimethylsulfoniopropionate Biosynthesis in the East China Sea.</title>
        <authorList>
            <person name="Liu J."/>
            <person name="Zhang Y."/>
            <person name="Liu J."/>
            <person name="Zhong H."/>
            <person name="Williams B.T."/>
            <person name="Zheng Y."/>
            <person name="Curson A.R.J."/>
            <person name="Sun C."/>
            <person name="Sun H."/>
            <person name="Song D."/>
            <person name="Wagner Mackenzie B."/>
            <person name="Bermejo Martinez A."/>
            <person name="Todd J.D."/>
            <person name="Zhang X.H."/>
        </authorList>
    </citation>
    <scope>NUCLEOTIDE SEQUENCE</scope>
    <source>
        <strain evidence="1">AESS21</strain>
    </source>
</reference>
<dbReference type="Pfam" id="PF13489">
    <property type="entry name" value="Methyltransf_23"/>
    <property type="match status" value="1"/>
</dbReference>
<name>A0A944CEX3_9HYPH</name>
<comment type="caution">
    <text evidence="1">The sequence shown here is derived from an EMBL/GenBank/DDBJ whole genome shotgun (WGS) entry which is preliminary data.</text>
</comment>
<dbReference type="CDD" id="cd02440">
    <property type="entry name" value="AdoMet_MTases"/>
    <property type="match status" value="1"/>
</dbReference>
<dbReference type="InterPro" id="IPR029063">
    <property type="entry name" value="SAM-dependent_MTases_sf"/>
</dbReference>
<keyword evidence="1" id="KW-0808">Transferase</keyword>
<keyword evidence="1" id="KW-0489">Methyltransferase</keyword>
<dbReference type="Proteomes" id="UP000705379">
    <property type="component" value="Unassembled WGS sequence"/>
</dbReference>
<protein>
    <submittedName>
        <fullName evidence="1">Methyltransferase domain-containing protein</fullName>
    </submittedName>
</protein>
<dbReference type="Gene3D" id="3.40.50.150">
    <property type="entry name" value="Vaccinia Virus protein VP39"/>
    <property type="match status" value="1"/>
</dbReference>
<proteinExistence type="predicted"/>
<dbReference type="AlphaFoldDB" id="A0A944CEX3"/>
<dbReference type="GO" id="GO:0032259">
    <property type="term" value="P:methylation"/>
    <property type="evidence" value="ECO:0007669"/>
    <property type="project" value="UniProtKB-KW"/>
</dbReference>
<dbReference type="SUPFAM" id="SSF53335">
    <property type="entry name" value="S-adenosyl-L-methionine-dependent methyltransferases"/>
    <property type="match status" value="1"/>
</dbReference>
<dbReference type="EMBL" id="QTKU01000004">
    <property type="protein sequence ID" value="MBS8261870.1"/>
    <property type="molecule type" value="Genomic_DNA"/>
</dbReference>
<gene>
    <name evidence="1" type="ORF">DYI23_16700</name>
</gene>
<dbReference type="GO" id="GO:0008168">
    <property type="term" value="F:methyltransferase activity"/>
    <property type="evidence" value="ECO:0007669"/>
    <property type="project" value="UniProtKB-KW"/>
</dbReference>
<evidence type="ECO:0000313" key="2">
    <source>
        <dbReference type="Proteomes" id="UP000705379"/>
    </source>
</evidence>
<reference evidence="1" key="1">
    <citation type="submission" date="2018-08" db="EMBL/GenBank/DDBJ databases">
        <authorList>
            <person name="Jin W."/>
            <person name="Wang H."/>
            <person name="Yang Y."/>
            <person name="Li M."/>
            <person name="Liu J."/>
        </authorList>
    </citation>
    <scope>NUCLEOTIDE SEQUENCE</scope>
    <source>
        <strain evidence="1">AESS21</strain>
    </source>
</reference>
<accession>A0A944CEX3</accession>